<keyword evidence="1" id="KW-0812">Transmembrane</keyword>
<keyword evidence="1" id="KW-1133">Transmembrane helix</keyword>
<proteinExistence type="predicted"/>
<comment type="caution">
    <text evidence="2">The sequence shown here is derived from an EMBL/GenBank/DDBJ whole genome shotgun (WGS) entry which is preliminary data.</text>
</comment>
<sequence>MYVLCTHTHTHTHTYVGYTHALTHQNLSLSLSFSFFCPHLSIAHSRLSHTHTQGHSSRCIVVSLSLLLFPSSLLSPLTSHSLPLPPRLSHTPSPLPLIHTPLVPHLSLSLSFSSSHPITLLSLAPLYPASWVVCLCVLYG</sequence>
<dbReference type="AlphaFoldDB" id="A0AAJ0A0N6"/>
<dbReference type="RefSeq" id="XP_060448911.1">
    <property type="nucleotide sequence ID" value="XM_060582033.1"/>
</dbReference>
<feature type="transmembrane region" description="Helical" evidence="1">
    <location>
        <begin position="118"/>
        <end position="139"/>
    </location>
</feature>
<gene>
    <name evidence="2" type="ORF">BDP81DRAFT_161165</name>
</gene>
<evidence type="ECO:0000313" key="3">
    <source>
        <dbReference type="Proteomes" id="UP001243989"/>
    </source>
</evidence>
<dbReference type="GeneID" id="85466895"/>
<evidence type="ECO:0000313" key="2">
    <source>
        <dbReference type="EMBL" id="KAK1640304.1"/>
    </source>
</evidence>
<keyword evidence="3" id="KW-1185">Reference proteome</keyword>
<name>A0AAJ0A0N6_9PEZI</name>
<organism evidence="2 3">
    <name type="scientific">Colletotrichum phormii</name>
    <dbReference type="NCBI Taxonomy" id="359342"/>
    <lineage>
        <taxon>Eukaryota</taxon>
        <taxon>Fungi</taxon>
        <taxon>Dikarya</taxon>
        <taxon>Ascomycota</taxon>
        <taxon>Pezizomycotina</taxon>
        <taxon>Sordariomycetes</taxon>
        <taxon>Hypocreomycetidae</taxon>
        <taxon>Glomerellales</taxon>
        <taxon>Glomerellaceae</taxon>
        <taxon>Colletotrichum</taxon>
        <taxon>Colletotrichum acutatum species complex</taxon>
    </lineage>
</organism>
<keyword evidence="1" id="KW-0472">Membrane</keyword>
<feature type="transmembrane region" description="Helical" evidence="1">
    <location>
        <begin position="59"/>
        <end position="78"/>
    </location>
</feature>
<dbReference type="Proteomes" id="UP001243989">
    <property type="component" value="Unassembled WGS sequence"/>
</dbReference>
<accession>A0AAJ0A0N6</accession>
<dbReference type="EMBL" id="JAHMHQ010000004">
    <property type="protein sequence ID" value="KAK1640304.1"/>
    <property type="molecule type" value="Genomic_DNA"/>
</dbReference>
<evidence type="ECO:0000256" key="1">
    <source>
        <dbReference type="SAM" id="Phobius"/>
    </source>
</evidence>
<protein>
    <submittedName>
        <fullName evidence="2">Uncharacterized protein</fullName>
    </submittedName>
</protein>
<reference evidence="2" key="1">
    <citation type="submission" date="2021-06" db="EMBL/GenBank/DDBJ databases">
        <title>Comparative genomics, transcriptomics and evolutionary studies reveal genomic signatures of adaptation to plant cell wall in hemibiotrophic fungi.</title>
        <authorList>
            <consortium name="DOE Joint Genome Institute"/>
            <person name="Baroncelli R."/>
            <person name="Diaz J.F."/>
            <person name="Benocci T."/>
            <person name="Peng M."/>
            <person name="Battaglia E."/>
            <person name="Haridas S."/>
            <person name="Andreopoulos W."/>
            <person name="Labutti K."/>
            <person name="Pangilinan J."/>
            <person name="Floch G.L."/>
            <person name="Makela M.R."/>
            <person name="Henrissat B."/>
            <person name="Grigoriev I.V."/>
            <person name="Crouch J.A."/>
            <person name="De Vries R.P."/>
            <person name="Sukno S.A."/>
            <person name="Thon M.R."/>
        </authorList>
    </citation>
    <scope>NUCLEOTIDE SEQUENCE</scope>
    <source>
        <strain evidence="2">CBS 102054</strain>
    </source>
</reference>